<gene>
    <name evidence="1" type="ORF">BFJ63_vAg15222</name>
</gene>
<sequence>MKKLGLHPSFVGKDVECPEAEKRKFITLVIPAHDPVLRGTQKLFFESLNNNTYDEFTNEVTFEEHNLVLNVSALDQDEVITLQAPRLLFNKDKGIYTAIQYLGRNKIWRLYPQGILGGSGDPPRLLKSIEQGFSIEFRVKKEELYRQDFQIPAPSKLCPTVFGSSQLPVEWRVWPDWFAWPDWLAWPRMGQR</sequence>
<evidence type="ECO:0000313" key="1">
    <source>
        <dbReference type="EMBL" id="RYC81875.1"/>
    </source>
</evidence>
<organism evidence="1 2">
    <name type="scientific">Fusarium oxysporum f. sp. narcissi</name>
    <dbReference type="NCBI Taxonomy" id="451672"/>
    <lineage>
        <taxon>Eukaryota</taxon>
        <taxon>Fungi</taxon>
        <taxon>Dikarya</taxon>
        <taxon>Ascomycota</taxon>
        <taxon>Pezizomycotina</taxon>
        <taxon>Sordariomycetes</taxon>
        <taxon>Hypocreomycetidae</taxon>
        <taxon>Hypocreales</taxon>
        <taxon>Nectriaceae</taxon>
        <taxon>Fusarium</taxon>
        <taxon>Fusarium oxysporum species complex</taxon>
    </lineage>
</organism>
<proteinExistence type="predicted"/>
<dbReference type="AlphaFoldDB" id="A0A4Q2V465"/>
<protein>
    <submittedName>
        <fullName evidence="1">Uncharacterized protein</fullName>
    </submittedName>
</protein>
<dbReference type="Proteomes" id="UP000290540">
    <property type="component" value="Unassembled WGS sequence"/>
</dbReference>
<comment type="caution">
    <text evidence="1">The sequence shown here is derived from an EMBL/GenBank/DDBJ whole genome shotgun (WGS) entry which is preliminary data.</text>
</comment>
<dbReference type="EMBL" id="MQTW01000214">
    <property type="protein sequence ID" value="RYC81875.1"/>
    <property type="molecule type" value="Genomic_DNA"/>
</dbReference>
<evidence type="ECO:0000313" key="2">
    <source>
        <dbReference type="Proteomes" id="UP000290540"/>
    </source>
</evidence>
<name>A0A4Q2V465_FUSOX</name>
<reference evidence="1 2" key="1">
    <citation type="submission" date="2016-12" db="EMBL/GenBank/DDBJ databases">
        <title>Draft genome sequence of Fusarium oxysporum causing rot on Narcissus.</title>
        <authorList>
            <person name="Armitage A.D."/>
            <person name="Taylor A."/>
            <person name="Clarkson J.P."/>
            <person name="Harrison R.J."/>
            <person name="Jackson A.C."/>
        </authorList>
    </citation>
    <scope>NUCLEOTIDE SEQUENCE [LARGE SCALE GENOMIC DNA]</scope>
    <source>
        <strain evidence="1 2">N139</strain>
    </source>
</reference>
<accession>A0A4Q2V465</accession>